<comment type="caution">
    <text evidence="3">The sequence shown here is derived from an EMBL/GenBank/DDBJ whole genome shotgun (WGS) entry which is preliminary data.</text>
</comment>
<protein>
    <submittedName>
        <fullName evidence="3">Acyl-CoA N-acyltransferase</fullName>
    </submittedName>
</protein>
<dbReference type="CDD" id="cd04301">
    <property type="entry name" value="NAT_SF"/>
    <property type="match status" value="1"/>
</dbReference>
<dbReference type="InterPro" id="IPR016181">
    <property type="entry name" value="Acyl_CoA_acyltransferase"/>
</dbReference>
<accession>A0AAN6DRW5</accession>
<reference evidence="3" key="1">
    <citation type="journal article" date="2022" name="bioRxiv">
        <title>Deciphering the potential niche of two novel black yeast fungi from a biological soil crust based on their genomes, phenotypes, and melanin regulation.</title>
        <authorList>
            <consortium name="DOE Joint Genome Institute"/>
            <person name="Carr E.C."/>
            <person name="Barton Q."/>
            <person name="Grambo S."/>
            <person name="Sullivan M."/>
            <person name="Renfro C.M."/>
            <person name="Kuo A."/>
            <person name="Pangilinan J."/>
            <person name="Lipzen A."/>
            <person name="Keymanesh K."/>
            <person name="Savage E."/>
            <person name="Barry K."/>
            <person name="Grigoriev I.V."/>
            <person name="Riekhof W.R."/>
            <person name="Harris S.S."/>
        </authorList>
    </citation>
    <scope>NUCLEOTIDE SEQUENCE</scope>
    <source>
        <strain evidence="3">JF 03-4F</strain>
    </source>
</reference>
<dbReference type="PANTHER" id="PTHR42791">
    <property type="entry name" value="GNAT FAMILY ACETYLTRANSFERASE"/>
    <property type="match status" value="1"/>
</dbReference>
<evidence type="ECO:0000313" key="3">
    <source>
        <dbReference type="EMBL" id="KAI1611426.1"/>
    </source>
</evidence>
<feature type="compositionally biased region" description="Polar residues" evidence="1">
    <location>
        <begin position="148"/>
        <end position="157"/>
    </location>
</feature>
<dbReference type="GO" id="GO:0016747">
    <property type="term" value="F:acyltransferase activity, transferring groups other than amino-acyl groups"/>
    <property type="evidence" value="ECO:0007669"/>
    <property type="project" value="InterPro"/>
</dbReference>
<proteinExistence type="predicted"/>
<dbReference type="Proteomes" id="UP001203852">
    <property type="component" value="Unassembled WGS sequence"/>
</dbReference>
<name>A0AAN6DRW5_9EURO</name>
<feature type="compositionally biased region" description="Polar residues" evidence="1">
    <location>
        <begin position="164"/>
        <end position="175"/>
    </location>
</feature>
<dbReference type="InterPro" id="IPR000182">
    <property type="entry name" value="GNAT_dom"/>
</dbReference>
<feature type="domain" description="N-acetyltransferase" evidence="2">
    <location>
        <begin position="194"/>
        <end position="274"/>
    </location>
</feature>
<sequence>MAPTAEAAPISSSVPPPNTVNYTIKRVTSESDIPALARLSDIALRPDSLHRFAERYNPPGLYEDTVQKLTNALRDTRGWCHLFKAVLVPESGSGGQDSDAEEIIVGLAQWKLGYAEIPKSAASSTVQKSDSSAPSEPSISGVAVADTMSQGHATVSPSEDAVSNVVSTHKSSASNPWEDSGRKLFSSYSKNIGDQRHLYLHRLIVHPSYQRQGIGQKLLDWGIEVADRENVVSWLFSRPVASKLYLRNGWEVVDIIEYNVPDDDIEVEPGIAMLRPSSGRNE</sequence>
<dbReference type="Pfam" id="PF13508">
    <property type="entry name" value="Acetyltransf_7"/>
    <property type="match status" value="1"/>
</dbReference>
<organism evidence="3 4">
    <name type="scientific">Exophiala viscosa</name>
    <dbReference type="NCBI Taxonomy" id="2486360"/>
    <lineage>
        <taxon>Eukaryota</taxon>
        <taxon>Fungi</taxon>
        <taxon>Dikarya</taxon>
        <taxon>Ascomycota</taxon>
        <taxon>Pezizomycotina</taxon>
        <taxon>Eurotiomycetes</taxon>
        <taxon>Chaetothyriomycetidae</taxon>
        <taxon>Chaetothyriales</taxon>
        <taxon>Herpotrichiellaceae</taxon>
        <taxon>Exophiala</taxon>
    </lineage>
</organism>
<dbReference type="AlphaFoldDB" id="A0AAN6DRW5"/>
<dbReference type="EMBL" id="MU404356">
    <property type="protein sequence ID" value="KAI1611426.1"/>
    <property type="molecule type" value="Genomic_DNA"/>
</dbReference>
<evidence type="ECO:0000259" key="2">
    <source>
        <dbReference type="PROSITE" id="PS51186"/>
    </source>
</evidence>
<gene>
    <name evidence="3" type="ORF">EDD36DRAFT_441459</name>
</gene>
<dbReference type="PANTHER" id="PTHR42791:SF2">
    <property type="entry name" value="N-ACETYLTRANSFERASE DOMAIN-CONTAINING PROTEIN"/>
    <property type="match status" value="1"/>
</dbReference>
<dbReference type="InterPro" id="IPR052523">
    <property type="entry name" value="Trichothecene_AcTrans"/>
</dbReference>
<evidence type="ECO:0000313" key="4">
    <source>
        <dbReference type="Proteomes" id="UP001203852"/>
    </source>
</evidence>
<feature type="region of interest" description="Disordered" evidence="1">
    <location>
        <begin position="148"/>
        <end position="175"/>
    </location>
</feature>
<dbReference type="Gene3D" id="3.40.630.30">
    <property type="match status" value="1"/>
</dbReference>
<dbReference type="PROSITE" id="PS51186">
    <property type="entry name" value="GNAT"/>
    <property type="match status" value="1"/>
</dbReference>
<dbReference type="SUPFAM" id="SSF55729">
    <property type="entry name" value="Acyl-CoA N-acyltransferases (Nat)"/>
    <property type="match status" value="1"/>
</dbReference>
<evidence type="ECO:0000256" key="1">
    <source>
        <dbReference type="SAM" id="MobiDB-lite"/>
    </source>
</evidence>
<keyword evidence="4" id="KW-1185">Reference proteome</keyword>